<dbReference type="Gene3D" id="2.60.120.620">
    <property type="entry name" value="q2cbj1_9rhob like domain"/>
    <property type="match status" value="1"/>
</dbReference>
<dbReference type="SUPFAM" id="SSF51197">
    <property type="entry name" value="Clavaminate synthase-like"/>
    <property type="match status" value="1"/>
</dbReference>
<sequence length="313" mass="36439">MHKRDINHESIGNKLLHNSFLPIEDLYSKSSIDNFNNKFEPLFSEQSNPRRYVDSLGIYNLGLIEEVFTPKLLSLIYDIIPDPILYHCHSYEIDGFNSKSHIANDNFLNGWHRDIDCIHDLDRVEIQHVSLFIYLTDVGDGDGAFQICNKQLGYLPRLFRSSKFYSVMGNRGCSFLFNRTATHRASPNRNSTNRRVLKISFQSKNTPSHKLSSNILSHDKHFKLVEVCKLIPESNILLRSLFGDKKVDNREVSLAINELRINTNIPRVNSLNTYQINIKMLPMEEFRGYIRDCFYISKLVIYKIKQALRNYNS</sequence>
<evidence type="ECO:0008006" key="3">
    <source>
        <dbReference type="Google" id="ProtNLM"/>
    </source>
</evidence>
<dbReference type="AlphaFoldDB" id="A0A1Q2H0P1"/>
<gene>
    <name evidence="1" type="ORF">B0W48_14380</name>
</gene>
<protein>
    <recommendedName>
        <fullName evidence="3">Fe2OG dioxygenase domain-containing protein</fullName>
    </recommendedName>
</protein>
<dbReference type="KEGG" id="paln:B0W48_14380"/>
<reference evidence="1 2" key="1">
    <citation type="submission" date="2017-02" db="EMBL/GenBank/DDBJ databases">
        <title>Complete genome sequence of the cold-active Pseudoalteromonas aliena strain EH1 isolated from Arctic seawater.</title>
        <authorList>
            <person name="Kim E."/>
            <person name="Heo E."/>
            <person name="Kim H."/>
            <person name="Kim D."/>
        </authorList>
    </citation>
    <scope>NUCLEOTIDE SEQUENCE [LARGE SCALE GENOMIC DNA]</scope>
    <source>
        <strain evidence="1 2">EH1</strain>
    </source>
</reference>
<dbReference type="Proteomes" id="UP000188243">
    <property type="component" value="Chromosome"/>
</dbReference>
<name>A0A1Q2H0P1_9GAMM</name>
<proteinExistence type="predicted"/>
<evidence type="ECO:0000313" key="2">
    <source>
        <dbReference type="Proteomes" id="UP000188243"/>
    </source>
</evidence>
<evidence type="ECO:0000313" key="1">
    <source>
        <dbReference type="EMBL" id="AQQ00871.1"/>
    </source>
</evidence>
<dbReference type="RefSeq" id="WP_077537540.1">
    <property type="nucleotide sequence ID" value="NZ_CP019628.1"/>
</dbReference>
<dbReference type="EMBL" id="CP019628">
    <property type="protein sequence ID" value="AQQ00871.1"/>
    <property type="molecule type" value="Genomic_DNA"/>
</dbReference>
<organism evidence="1 2">
    <name type="scientific">Pseudoalteromonas aliena</name>
    <dbReference type="NCBI Taxonomy" id="247523"/>
    <lineage>
        <taxon>Bacteria</taxon>
        <taxon>Pseudomonadati</taxon>
        <taxon>Pseudomonadota</taxon>
        <taxon>Gammaproteobacteria</taxon>
        <taxon>Alteromonadales</taxon>
        <taxon>Pseudoalteromonadaceae</taxon>
        <taxon>Pseudoalteromonas</taxon>
    </lineage>
</organism>
<accession>A0A1Q2H0P1</accession>